<dbReference type="EMBL" id="CP042910">
    <property type="protein sequence ID" value="QEG17290.1"/>
    <property type="molecule type" value="Genomic_DNA"/>
</dbReference>
<organism evidence="1 2">
    <name type="scientific">Gimesia maris</name>
    <dbReference type="NCBI Taxonomy" id="122"/>
    <lineage>
        <taxon>Bacteria</taxon>
        <taxon>Pseudomonadati</taxon>
        <taxon>Planctomycetota</taxon>
        <taxon>Planctomycetia</taxon>
        <taxon>Planctomycetales</taxon>
        <taxon>Planctomycetaceae</taxon>
        <taxon>Gimesia</taxon>
    </lineage>
</organism>
<protein>
    <recommendedName>
        <fullName evidence="3">DUF1232 domain-containing protein</fullName>
    </recommendedName>
</protein>
<name>A0ABX5YNM2_9PLAN</name>
<evidence type="ECO:0008006" key="3">
    <source>
        <dbReference type="Google" id="ProtNLM"/>
    </source>
</evidence>
<sequence length="138" mass="15470">MNKQLGMFPSGLSHEQYDRLASLIDQVSGLAVDELLVSARQHLVLTQKVHAQNAIVNLRLATAIVEVIEQVIKDWDTLPANVQNWLSGAFCYFFHSDDDEPDFSSPIGFEDDAEVLNACLRFARLDDLCLNVDDYDDA</sequence>
<accession>A0ABX5YNM2</accession>
<evidence type="ECO:0000313" key="2">
    <source>
        <dbReference type="Proteomes" id="UP000322887"/>
    </source>
</evidence>
<gene>
    <name evidence="1" type="ORF">GmarT_31700</name>
</gene>
<reference evidence="1 2" key="1">
    <citation type="submission" date="2019-08" db="EMBL/GenBank/DDBJ databases">
        <title>Deep-cultivation of Planctomycetes and their phenomic and genomic characterization uncovers novel biology.</title>
        <authorList>
            <person name="Wiegand S."/>
            <person name="Jogler M."/>
            <person name="Boedeker C."/>
            <person name="Pinto D."/>
            <person name="Vollmers J."/>
            <person name="Rivas-Marin E."/>
            <person name="Kohn T."/>
            <person name="Peeters S.H."/>
            <person name="Heuer A."/>
            <person name="Rast P."/>
            <person name="Oberbeckmann S."/>
            <person name="Bunk B."/>
            <person name="Jeske O."/>
            <person name="Meyerdierks A."/>
            <person name="Storesund J.E."/>
            <person name="Kallscheuer N."/>
            <person name="Luecker S."/>
            <person name="Lage O.M."/>
            <person name="Pohl T."/>
            <person name="Merkel B.J."/>
            <person name="Hornburger P."/>
            <person name="Mueller R.-W."/>
            <person name="Bruemmer F."/>
            <person name="Labrenz M."/>
            <person name="Spormann A.M."/>
            <person name="Op den Camp H."/>
            <person name="Overmann J."/>
            <person name="Amann R."/>
            <person name="Jetten M.S.M."/>
            <person name="Mascher T."/>
            <person name="Medema M.H."/>
            <person name="Devos D.P."/>
            <person name="Kaster A.-K."/>
            <person name="Ovreas L."/>
            <person name="Rohde M."/>
            <person name="Galperin M.Y."/>
            <person name="Jogler C."/>
        </authorList>
    </citation>
    <scope>NUCLEOTIDE SEQUENCE [LARGE SCALE GENOMIC DNA]</scope>
    <source>
        <strain evidence="1 2">DSM 8797</strain>
    </source>
</reference>
<dbReference type="RefSeq" id="WP_002643640.1">
    <property type="nucleotide sequence ID" value="NZ_CP042910.1"/>
</dbReference>
<dbReference type="GeneID" id="98647699"/>
<dbReference type="Proteomes" id="UP000322887">
    <property type="component" value="Chromosome"/>
</dbReference>
<evidence type="ECO:0000313" key="1">
    <source>
        <dbReference type="EMBL" id="QEG17290.1"/>
    </source>
</evidence>
<keyword evidence="2" id="KW-1185">Reference proteome</keyword>
<proteinExistence type="predicted"/>